<organism evidence="9 10">
    <name type="scientific">Tilletia caries</name>
    <name type="common">wheat bunt fungus</name>
    <dbReference type="NCBI Taxonomy" id="13290"/>
    <lineage>
        <taxon>Eukaryota</taxon>
        <taxon>Fungi</taxon>
        <taxon>Dikarya</taxon>
        <taxon>Basidiomycota</taxon>
        <taxon>Ustilaginomycotina</taxon>
        <taxon>Exobasidiomycetes</taxon>
        <taxon>Tilletiales</taxon>
        <taxon>Tilletiaceae</taxon>
        <taxon>Tilletia</taxon>
    </lineage>
</organism>
<evidence type="ECO:0000313" key="10">
    <source>
        <dbReference type="Proteomes" id="UP000077671"/>
    </source>
</evidence>
<dbReference type="GO" id="GO:0005829">
    <property type="term" value="C:cytosol"/>
    <property type="evidence" value="ECO:0007669"/>
    <property type="project" value="GOC"/>
</dbReference>
<gene>
    <name evidence="9" type="ORF">A4X03_0g3676</name>
    <name evidence="8" type="ORF">JKIAZH3_G3811</name>
</gene>
<evidence type="ECO:0000256" key="3">
    <source>
        <dbReference type="ARBA" id="ARBA00023136"/>
    </source>
</evidence>
<keyword evidence="4" id="KW-0325">Glycoprotein</keyword>
<dbReference type="GO" id="GO:0006895">
    <property type="term" value="P:Golgi to endosome transport"/>
    <property type="evidence" value="ECO:0007669"/>
    <property type="project" value="TreeGrafter"/>
</dbReference>
<comment type="caution">
    <text evidence="9">The sequence shown here is derived from an EMBL/GenBank/DDBJ whole genome shotgun (WGS) entry which is preliminary data.</text>
</comment>
<feature type="domain" description="VPS10" evidence="7">
    <location>
        <begin position="96"/>
        <end position="739"/>
    </location>
</feature>
<dbReference type="Proteomes" id="UP000077671">
    <property type="component" value="Unassembled WGS sequence"/>
</dbReference>
<reference evidence="8" key="3">
    <citation type="submission" date="2020-10" db="EMBL/GenBank/DDBJ databases">
        <authorList>
            <person name="Sedaghatjoo S."/>
        </authorList>
    </citation>
    <scope>NUCLEOTIDE SEQUENCE</scope>
    <source>
        <strain evidence="8">AZH3</strain>
    </source>
</reference>
<evidence type="ECO:0000256" key="2">
    <source>
        <dbReference type="ARBA" id="ARBA00022737"/>
    </source>
</evidence>
<evidence type="ECO:0000256" key="6">
    <source>
        <dbReference type="SAM" id="Phobius"/>
    </source>
</evidence>
<dbReference type="AlphaFoldDB" id="A0A177VA52"/>
<dbReference type="SUPFAM" id="SSF110296">
    <property type="entry name" value="Oligoxyloglucan reducing end-specific cellobiohydrolase"/>
    <property type="match status" value="1"/>
</dbReference>
<reference evidence="9" key="1">
    <citation type="submission" date="2016-04" db="EMBL/GenBank/DDBJ databases">
        <authorList>
            <person name="Nguyen H.D."/>
            <person name="Kesanakurti P."/>
            <person name="Cullis J."/>
            <person name="Levesque C.A."/>
            <person name="Hambleton S."/>
        </authorList>
    </citation>
    <scope>NUCLEOTIDE SEQUENCE</scope>
    <source>
        <strain evidence="9">DAOMC 238032</strain>
    </source>
</reference>
<dbReference type="PANTHER" id="PTHR12106:SF27">
    <property type="entry name" value="SORTILIN-RELATED RECEPTOR"/>
    <property type="match status" value="1"/>
</dbReference>
<evidence type="ECO:0000256" key="4">
    <source>
        <dbReference type="ARBA" id="ARBA00023180"/>
    </source>
</evidence>
<dbReference type="GO" id="GO:0006896">
    <property type="term" value="P:Golgi to vacuole transport"/>
    <property type="evidence" value="ECO:0007669"/>
    <property type="project" value="TreeGrafter"/>
</dbReference>
<dbReference type="GO" id="GO:0006623">
    <property type="term" value="P:protein targeting to vacuole"/>
    <property type="evidence" value="ECO:0007669"/>
    <property type="project" value="TreeGrafter"/>
</dbReference>
<keyword evidence="2" id="KW-0677">Repeat</keyword>
<dbReference type="EMBL" id="LWDD02000441">
    <property type="protein sequence ID" value="KAE8260890.1"/>
    <property type="molecule type" value="Genomic_DNA"/>
</dbReference>
<dbReference type="Gene3D" id="2.10.70.80">
    <property type="match status" value="1"/>
</dbReference>
<protein>
    <recommendedName>
        <fullName evidence="7">VPS10 domain-containing protein</fullName>
    </recommendedName>
</protein>
<dbReference type="InterPro" id="IPR031777">
    <property type="entry name" value="Sortilin_C"/>
</dbReference>
<dbReference type="EMBL" id="CAJHJG010002980">
    <property type="protein sequence ID" value="CAD6925264.1"/>
    <property type="molecule type" value="Genomic_DNA"/>
</dbReference>
<evidence type="ECO:0000313" key="11">
    <source>
        <dbReference type="Proteomes" id="UP000836402"/>
    </source>
</evidence>
<proteinExistence type="predicted"/>
<dbReference type="Gene3D" id="2.130.10.10">
    <property type="entry name" value="YVTN repeat-like/Quinoprotein amine dehydrogenase"/>
    <property type="match status" value="1"/>
</dbReference>
<evidence type="ECO:0000313" key="8">
    <source>
        <dbReference type="EMBL" id="CAD6925264.1"/>
    </source>
</evidence>
<dbReference type="PANTHER" id="PTHR12106">
    <property type="entry name" value="SORTILIN RELATED"/>
    <property type="match status" value="1"/>
</dbReference>
<evidence type="ECO:0000259" key="7">
    <source>
        <dbReference type="SMART" id="SM00602"/>
    </source>
</evidence>
<keyword evidence="6" id="KW-1133">Transmembrane helix</keyword>
<name>A0A177VA52_9BASI</name>
<accession>A0A177VA52</accession>
<sequence length="860" mass="95647">MRFRNLLGRGTAAPSHGEHAQRRPRRWLSGATATALATAAVIGTLAVCLSAAQGVAATASPSLSPRQHVTQAGQPTHKRHEFPATVTDYTWFHNSTNVLAHCLDGSIWLSSNEGLTWNALKDVGGDHGDGHALGVIPHRYSHDRAYLIGRGRRVWYTTDRGSNWGVFDAPDVPNSMGLNLLEFNPRNPDWLIWSGQYDCEHISSPNCRARAWYSTDGGNYWEKLDEYVKTCAWPHIEHFKENPQTIICESYKSKSGSQRSFTQANNPLELIVGDKFYKSKKKIFDNVVDFATFSEFILVGELLDKGTTLRMQVSLNGRDFTPPVFPPSMSPKSQADTVLESRTHALFLHHTTHPDKNLEWGALMKSNSNGSYYIVSQDFVNRNKQGFVDFDKTQSMEGIAFVNIVSNPESAAITRVKQLQTRVTHNDGGHWDLLDPPAHDLAGKPYGCVEKNCSLHLQSFTERPNPALSYTSPTAPGLILAVGNVGTKLDSWAHSDTFLSRDGGFLWEEVGKGAHMWEFGDQGNIIVMAVDSKPTRKVSYTLDHGKNWLEYDFGEELVVTGIATVPEDTHRKFMLFGLPPKFNAHRTVGIHLDFSHTEPRKCNLDLAHPENDDFELFSPSEHRKEDCLFGQQTYYLRRKRQAKCYVGQALPNPHEIRKKCPCTDVDFECEYNHARNASGICVQLPNTTPLPSDPYSQCKDGKTEQWFERTSVRRIPLSACEGGARPDRGRAHDCPNRLRLGHGVFWWGSILLAAVLLAGLLSFWWTQKMGSRGAGGNIRLPGSSSSGFSSGGPLSTLASVVPFLQGVGLIIFSKLFDLFESLPGLGRSGSRSREAFGYRSLSADADAEALNEYDDDEVDT</sequence>
<dbReference type="InterPro" id="IPR031778">
    <property type="entry name" value="Sortilin_N"/>
</dbReference>
<dbReference type="Proteomes" id="UP000836402">
    <property type="component" value="Unassembled WGS sequence"/>
</dbReference>
<dbReference type="InterPro" id="IPR006581">
    <property type="entry name" value="VPS10"/>
</dbReference>
<dbReference type="InterPro" id="IPR050310">
    <property type="entry name" value="VPS10-sortilin"/>
</dbReference>
<dbReference type="Pfam" id="PF15901">
    <property type="entry name" value="Sortilin_C"/>
    <property type="match status" value="1"/>
</dbReference>
<feature type="transmembrane region" description="Helical" evidence="6">
    <location>
        <begin position="744"/>
        <end position="765"/>
    </location>
</feature>
<evidence type="ECO:0000313" key="9">
    <source>
        <dbReference type="EMBL" id="KAE8260890.1"/>
    </source>
</evidence>
<dbReference type="InterPro" id="IPR015943">
    <property type="entry name" value="WD40/YVTN_repeat-like_dom_sf"/>
</dbReference>
<comment type="subcellular location">
    <subcellularLocation>
        <location evidence="1">Membrane</location>
    </subcellularLocation>
</comment>
<keyword evidence="11" id="KW-1185">Reference proteome</keyword>
<evidence type="ECO:0000256" key="1">
    <source>
        <dbReference type="ARBA" id="ARBA00004370"/>
    </source>
</evidence>
<dbReference type="Gene3D" id="3.30.60.270">
    <property type="match status" value="1"/>
</dbReference>
<dbReference type="GO" id="GO:0016020">
    <property type="term" value="C:membrane"/>
    <property type="evidence" value="ECO:0007669"/>
    <property type="project" value="UniProtKB-SubCell"/>
</dbReference>
<keyword evidence="6" id="KW-0812">Transmembrane</keyword>
<feature type="region of interest" description="Disordered" evidence="5">
    <location>
        <begin position="1"/>
        <end position="25"/>
    </location>
</feature>
<reference evidence="9" key="2">
    <citation type="journal article" date="2019" name="IMA Fungus">
        <title>Genome sequencing and comparison of five Tilletia species to identify candidate genes for the detection of regulated species infecting wheat.</title>
        <authorList>
            <person name="Nguyen H.D.T."/>
            <person name="Sultana T."/>
            <person name="Kesanakurti P."/>
            <person name="Hambleton S."/>
        </authorList>
    </citation>
    <scope>NUCLEOTIDE SEQUENCE</scope>
    <source>
        <strain evidence="9">DAOMC 238032</strain>
    </source>
</reference>
<dbReference type="Pfam" id="PF15902">
    <property type="entry name" value="Sortilin-Vps10"/>
    <property type="match status" value="1"/>
</dbReference>
<evidence type="ECO:0000256" key="5">
    <source>
        <dbReference type="SAM" id="MobiDB-lite"/>
    </source>
</evidence>
<keyword evidence="3 6" id="KW-0472">Membrane</keyword>
<dbReference type="CDD" id="cd15482">
    <property type="entry name" value="Sialidase_non-viral"/>
    <property type="match status" value="1"/>
</dbReference>
<dbReference type="GO" id="GO:0005794">
    <property type="term" value="C:Golgi apparatus"/>
    <property type="evidence" value="ECO:0007669"/>
    <property type="project" value="TreeGrafter"/>
</dbReference>
<dbReference type="SMART" id="SM00602">
    <property type="entry name" value="VPS10"/>
    <property type="match status" value="1"/>
</dbReference>